<dbReference type="Gene3D" id="1.10.10.60">
    <property type="entry name" value="Homeodomain-like"/>
    <property type="match status" value="1"/>
</dbReference>
<sequence>MRIKGNIGEFIELTELKSDSCSIFNQPESSSLSILWFQTNNNDFIIDGKEYSFSKHQIIFLTEFHKITVLRKGAIHFLRFNRPFFCVIDHDVEVSCKGVLFFGASQLPIINILGKDIEHFQTLWKMFSIEMRLKDNLQLSMLQMMLKRYLILCTRLYKEQYKLSTITKDNDIVREFNFLVEQYFSTKHTVSDYAKLLHKSPKTISNIFSKIGLKTPLSYIQDRKMLEAKRLLYYSDLQIQEVAFKIGYSDIQSFSRFFKNQEGVSPSVYRETPHLG</sequence>
<keyword evidence="2" id="KW-0238">DNA-binding</keyword>
<dbReference type="InterPro" id="IPR009057">
    <property type="entry name" value="Homeodomain-like_sf"/>
</dbReference>
<dbReference type="PROSITE" id="PS00284">
    <property type="entry name" value="SERPIN"/>
    <property type="match status" value="1"/>
</dbReference>
<dbReference type="Pfam" id="PF12833">
    <property type="entry name" value="HTH_18"/>
    <property type="match status" value="1"/>
</dbReference>
<dbReference type="OrthoDB" id="2666928at2"/>
<dbReference type="GO" id="GO:0003700">
    <property type="term" value="F:DNA-binding transcription factor activity"/>
    <property type="evidence" value="ECO:0007669"/>
    <property type="project" value="InterPro"/>
</dbReference>
<accession>A0A504JI35</accession>
<evidence type="ECO:0000256" key="2">
    <source>
        <dbReference type="ARBA" id="ARBA00023125"/>
    </source>
</evidence>
<evidence type="ECO:0000313" key="6">
    <source>
        <dbReference type="Proteomes" id="UP000315540"/>
    </source>
</evidence>
<protein>
    <submittedName>
        <fullName evidence="5">Helix-turn-helix transcriptional regulator</fullName>
    </submittedName>
</protein>
<gene>
    <name evidence="5" type="ORF">FHK87_12725</name>
</gene>
<dbReference type="GO" id="GO:0043565">
    <property type="term" value="F:sequence-specific DNA binding"/>
    <property type="evidence" value="ECO:0007669"/>
    <property type="project" value="InterPro"/>
</dbReference>
<dbReference type="PRINTS" id="PR00032">
    <property type="entry name" value="HTHARAC"/>
</dbReference>
<dbReference type="PROSITE" id="PS01124">
    <property type="entry name" value="HTH_ARAC_FAMILY_2"/>
    <property type="match status" value="1"/>
</dbReference>
<dbReference type="PROSITE" id="PS00041">
    <property type="entry name" value="HTH_ARAC_FAMILY_1"/>
    <property type="match status" value="1"/>
</dbReference>
<organism evidence="5 6">
    <name type="scientific">Aquimarina algicola</name>
    <dbReference type="NCBI Taxonomy" id="2589995"/>
    <lineage>
        <taxon>Bacteria</taxon>
        <taxon>Pseudomonadati</taxon>
        <taxon>Bacteroidota</taxon>
        <taxon>Flavobacteriia</taxon>
        <taxon>Flavobacteriales</taxon>
        <taxon>Flavobacteriaceae</taxon>
        <taxon>Aquimarina</taxon>
    </lineage>
</organism>
<reference evidence="5 6" key="1">
    <citation type="submission" date="2019-06" db="EMBL/GenBank/DDBJ databases">
        <authorList>
            <person name="Meng X."/>
        </authorList>
    </citation>
    <scope>NUCLEOTIDE SEQUENCE [LARGE SCALE GENOMIC DNA]</scope>
    <source>
        <strain evidence="5 6">M625</strain>
    </source>
</reference>
<keyword evidence="1" id="KW-0805">Transcription regulation</keyword>
<evidence type="ECO:0000259" key="4">
    <source>
        <dbReference type="PROSITE" id="PS01124"/>
    </source>
</evidence>
<evidence type="ECO:0000313" key="5">
    <source>
        <dbReference type="EMBL" id="TPN86131.1"/>
    </source>
</evidence>
<proteinExistence type="predicted"/>
<dbReference type="InterPro" id="IPR020449">
    <property type="entry name" value="Tscrpt_reg_AraC-type_HTH"/>
</dbReference>
<dbReference type="EMBL" id="VFWZ01000003">
    <property type="protein sequence ID" value="TPN86131.1"/>
    <property type="molecule type" value="Genomic_DNA"/>
</dbReference>
<dbReference type="SUPFAM" id="SSF46689">
    <property type="entry name" value="Homeodomain-like"/>
    <property type="match status" value="1"/>
</dbReference>
<dbReference type="InterPro" id="IPR018060">
    <property type="entry name" value="HTH_AraC"/>
</dbReference>
<dbReference type="Proteomes" id="UP000315540">
    <property type="component" value="Unassembled WGS sequence"/>
</dbReference>
<dbReference type="SMART" id="SM00342">
    <property type="entry name" value="HTH_ARAC"/>
    <property type="match status" value="1"/>
</dbReference>
<feature type="domain" description="HTH araC/xylS-type" evidence="4">
    <location>
        <begin position="174"/>
        <end position="272"/>
    </location>
</feature>
<name>A0A504JI35_9FLAO</name>
<comment type="caution">
    <text evidence="5">The sequence shown here is derived from an EMBL/GenBank/DDBJ whole genome shotgun (WGS) entry which is preliminary data.</text>
</comment>
<evidence type="ECO:0000256" key="1">
    <source>
        <dbReference type="ARBA" id="ARBA00023015"/>
    </source>
</evidence>
<dbReference type="RefSeq" id="WP_140593471.1">
    <property type="nucleotide sequence ID" value="NZ_VFWZ01000003.1"/>
</dbReference>
<evidence type="ECO:0000256" key="3">
    <source>
        <dbReference type="ARBA" id="ARBA00023163"/>
    </source>
</evidence>
<keyword evidence="3" id="KW-0804">Transcription</keyword>
<dbReference type="PANTHER" id="PTHR43280:SF32">
    <property type="entry name" value="TRANSCRIPTIONAL REGULATORY PROTEIN"/>
    <property type="match status" value="1"/>
</dbReference>
<dbReference type="AlphaFoldDB" id="A0A504JI35"/>
<dbReference type="InterPro" id="IPR023795">
    <property type="entry name" value="Serpin_CS"/>
</dbReference>
<dbReference type="PANTHER" id="PTHR43280">
    <property type="entry name" value="ARAC-FAMILY TRANSCRIPTIONAL REGULATOR"/>
    <property type="match status" value="1"/>
</dbReference>
<keyword evidence="6" id="KW-1185">Reference proteome</keyword>
<dbReference type="InterPro" id="IPR018062">
    <property type="entry name" value="HTH_AraC-typ_CS"/>
</dbReference>